<evidence type="ECO:0000256" key="2">
    <source>
        <dbReference type="ARBA" id="ARBA00022692"/>
    </source>
</evidence>
<dbReference type="Gene3D" id="1.20.1560.10">
    <property type="entry name" value="ABC transporter type 1, transmembrane domain"/>
    <property type="match status" value="1"/>
</dbReference>
<comment type="subcellular location">
    <subcellularLocation>
        <location evidence="1">Cell membrane</location>
        <topology evidence="1">Multi-pass membrane protein</topology>
    </subcellularLocation>
</comment>
<feature type="transmembrane region" description="Helical" evidence="5">
    <location>
        <begin position="152"/>
        <end position="169"/>
    </location>
</feature>
<feature type="domain" description="ABC transmembrane type-1" evidence="7">
    <location>
        <begin position="69"/>
        <end position="319"/>
    </location>
</feature>
<dbReference type="GO" id="GO:0005886">
    <property type="term" value="C:plasma membrane"/>
    <property type="evidence" value="ECO:0007669"/>
    <property type="project" value="UniProtKB-SubCell"/>
</dbReference>
<protein>
    <recommendedName>
        <fullName evidence="10">Multidrug transporter</fullName>
    </recommendedName>
</protein>
<dbReference type="InterPro" id="IPR011527">
    <property type="entry name" value="ABC1_TM_dom"/>
</dbReference>
<evidence type="ECO:0000259" key="7">
    <source>
        <dbReference type="PROSITE" id="PS50929"/>
    </source>
</evidence>
<dbReference type="AlphaFoldDB" id="A0A255XJZ7"/>
<evidence type="ECO:0000256" key="1">
    <source>
        <dbReference type="ARBA" id="ARBA00004651"/>
    </source>
</evidence>
<keyword evidence="9" id="KW-1185">Reference proteome</keyword>
<dbReference type="InterPro" id="IPR039421">
    <property type="entry name" value="Type_1_exporter"/>
</dbReference>
<evidence type="ECO:0000256" key="3">
    <source>
        <dbReference type="ARBA" id="ARBA00022989"/>
    </source>
</evidence>
<evidence type="ECO:0000256" key="5">
    <source>
        <dbReference type="SAM" id="Phobius"/>
    </source>
</evidence>
<keyword evidence="4 5" id="KW-0472">Membrane</keyword>
<dbReference type="GO" id="GO:0016887">
    <property type="term" value="F:ATP hydrolysis activity"/>
    <property type="evidence" value="ECO:0007669"/>
    <property type="project" value="InterPro"/>
</dbReference>
<dbReference type="Pfam" id="PF00005">
    <property type="entry name" value="ABC_tran"/>
    <property type="match status" value="2"/>
</dbReference>
<evidence type="ECO:0000256" key="4">
    <source>
        <dbReference type="ARBA" id="ARBA00023136"/>
    </source>
</evidence>
<reference evidence="8 9" key="1">
    <citation type="submission" date="2017-07" db="EMBL/GenBank/DDBJ databases">
        <title>Elstera cyanobacteriorum sp. nov., a novel bacterium isolated from cyanobacterial aggregates in a eutrophic lake.</title>
        <authorList>
            <person name="Cai H."/>
        </authorList>
    </citation>
    <scope>NUCLEOTIDE SEQUENCE [LARGE SCALE GENOMIC DNA]</scope>
    <source>
        <strain evidence="8 9">TH019</strain>
    </source>
</reference>
<feature type="transmembrane region" description="Helical" evidence="5">
    <location>
        <begin position="73"/>
        <end position="94"/>
    </location>
</feature>
<dbReference type="SUPFAM" id="SSF52540">
    <property type="entry name" value="P-loop containing nucleoside triphosphate hydrolases"/>
    <property type="match status" value="1"/>
</dbReference>
<name>A0A255XJZ7_9PROT</name>
<dbReference type="EMBL" id="NOXS01000035">
    <property type="protein sequence ID" value="OYQ16610.1"/>
    <property type="molecule type" value="Genomic_DNA"/>
</dbReference>
<feature type="domain" description="ABC transporter" evidence="6">
    <location>
        <begin position="358"/>
        <end position="885"/>
    </location>
</feature>
<dbReference type="Gene3D" id="3.40.50.300">
    <property type="entry name" value="P-loop containing nucleotide triphosphate hydrolases"/>
    <property type="match status" value="2"/>
</dbReference>
<evidence type="ECO:0008006" key="10">
    <source>
        <dbReference type="Google" id="ProtNLM"/>
    </source>
</evidence>
<evidence type="ECO:0000313" key="9">
    <source>
        <dbReference type="Proteomes" id="UP000216361"/>
    </source>
</evidence>
<dbReference type="SUPFAM" id="SSF90123">
    <property type="entry name" value="ABC transporter transmembrane region"/>
    <property type="match status" value="1"/>
</dbReference>
<dbReference type="InterPro" id="IPR027417">
    <property type="entry name" value="P-loop_NTPase"/>
</dbReference>
<accession>A0A255XJZ7</accession>
<keyword evidence="2 5" id="KW-0812">Transmembrane</keyword>
<gene>
    <name evidence="8" type="ORF">CHR90_16585</name>
</gene>
<dbReference type="PANTHER" id="PTHR24221">
    <property type="entry name" value="ATP-BINDING CASSETTE SUB-FAMILY B"/>
    <property type="match status" value="1"/>
</dbReference>
<proteinExistence type="predicted"/>
<evidence type="ECO:0000259" key="6">
    <source>
        <dbReference type="PROSITE" id="PS50893"/>
    </source>
</evidence>
<dbReference type="GO" id="GO:0034040">
    <property type="term" value="F:ATPase-coupled lipid transmembrane transporter activity"/>
    <property type="evidence" value="ECO:0007669"/>
    <property type="project" value="TreeGrafter"/>
</dbReference>
<dbReference type="Proteomes" id="UP000216361">
    <property type="component" value="Unassembled WGS sequence"/>
</dbReference>
<feature type="transmembrane region" description="Helical" evidence="5">
    <location>
        <begin position="175"/>
        <end position="194"/>
    </location>
</feature>
<feature type="transmembrane region" description="Helical" evidence="5">
    <location>
        <begin position="21"/>
        <end position="42"/>
    </location>
</feature>
<dbReference type="GO" id="GO:0140359">
    <property type="term" value="F:ABC-type transporter activity"/>
    <property type="evidence" value="ECO:0007669"/>
    <property type="project" value="InterPro"/>
</dbReference>
<dbReference type="PROSITE" id="PS50893">
    <property type="entry name" value="ABC_TRANSPORTER_2"/>
    <property type="match status" value="1"/>
</dbReference>
<dbReference type="PROSITE" id="PS50929">
    <property type="entry name" value="ABC_TM1F"/>
    <property type="match status" value="1"/>
</dbReference>
<evidence type="ECO:0000313" key="8">
    <source>
        <dbReference type="EMBL" id="OYQ16610.1"/>
    </source>
</evidence>
<organism evidence="8 9">
    <name type="scientific">Elstera cyanobacteriorum</name>
    <dbReference type="NCBI Taxonomy" id="2022747"/>
    <lineage>
        <taxon>Bacteria</taxon>
        <taxon>Pseudomonadati</taxon>
        <taxon>Pseudomonadota</taxon>
        <taxon>Alphaproteobacteria</taxon>
        <taxon>Rhodospirillales</taxon>
        <taxon>Rhodospirillaceae</taxon>
        <taxon>Elstera</taxon>
    </lineage>
</organism>
<dbReference type="PANTHER" id="PTHR24221:SF654">
    <property type="entry name" value="ATP-BINDING CASSETTE SUB-FAMILY B MEMBER 6"/>
    <property type="match status" value="1"/>
</dbReference>
<dbReference type="InterPro" id="IPR003439">
    <property type="entry name" value="ABC_transporter-like_ATP-bd"/>
</dbReference>
<dbReference type="GO" id="GO:0005524">
    <property type="term" value="F:ATP binding"/>
    <property type="evidence" value="ECO:0007669"/>
    <property type="project" value="InterPro"/>
</dbReference>
<dbReference type="Pfam" id="PF00664">
    <property type="entry name" value="ABC_membrane"/>
    <property type="match status" value="1"/>
</dbReference>
<comment type="caution">
    <text evidence="8">The sequence shown here is derived from an EMBL/GenBank/DDBJ whole genome shotgun (WGS) entry which is preliminary data.</text>
</comment>
<keyword evidence="3 5" id="KW-1133">Transmembrane helix</keyword>
<sequence length="886" mass="99057">MVCRDGMMEKTLFRFIWKHSLRQQIFIVAWTVISFPFLYYSLDLPKMIVNESIQGKHWPLEILGFPLGQMEHLIVLSVSYLGLVLINGAFKYFLNVYKGRVGERMNRRLRFALYERILRFPNSHFRKTPPGQLVPMITAEVEPLGGFIGDSFAVPAFQGGTLLVILVFMCLQDPILGLAAIALYPFQIIVIPRLQRKVNNLSKQRIHLVRELSDEITETALSLREIQTNGTNRFHLALFSKMMDINYWIRFDIFKWKFFIKFLNNFIAQLTPFFFYSIGGYLVIKGSLSLGALLAVVAAYKDLNAPWRELLDYYQSMEDARIKYEQVVDQFDPMGMIPPDRAPIDADARPHAGTPSEVAMSNVSMTDDGGNKRLDALSLTVPPGQRLALLGPDTGGKHDLLQLLAGQAAPETGRVLLDGVSPLSLSIPDLGRRIGYVGGETVMRSGTLYENLVYGLQWAPAALPADPEWPAKRKEAERTGNSTDPSDVHWVDVTQFGPEGRAAFKAWLRQVLEMTGMLSEVREFGLQGRVDPLSRPEIVDLVLRSRQALRPFLSAPALASYIEPFAADRFNSQSTLAENLLFGTPVGPTFHGDGLARHPVIRGVLRAEGIEDALVQAGRATAQTLSEIFRDLPPTHEFYARFSFVDAEELADLEQVEARVRRDGVMTPADRTRFLTLILRLIPARHRLDTVDDALMTGIVKARARLMRDLPDDLRSAVDFFDENRFSPINSLLDNVLFGRLAPGQNAVNSRMRQLVRTELERLDLLRPLGEAALIVGLETPVGVGGSRLSPAMRQRVAIARALIKRPPLLLFDDPAALMDQGLQQTMIDAILAEPHWTVIWALQRPLLAKTFDRVVVLDDGQIAADGPAAEIVAAKEAPGRRAQAE</sequence>
<dbReference type="InterPro" id="IPR036640">
    <property type="entry name" value="ABC1_TM_sf"/>
</dbReference>
<feature type="transmembrane region" description="Helical" evidence="5">
    <location>
        <begin position="258"/>
        <end position="276"/>
    </location>
</feature>
<dbReference type="CDD" id="cd07346">
    <property type="entry name" value="ABC_6TM_exporters"/>
    <property type="match status" value="1"/>
</dbReference>